<dbReference type="KEGG" id="maer:DAI18_09710"/>
<proteinExistence type="predicted"/>
<sequence length="382" mass="42175">MHLDRFFAPCPRGLEAVLSDELVALGAQDVAPTDGGVGFSGSFDTMMTVNLHSRIASRVLWRVGGGRYRDERDLYQLARQVDWPQYFDVSRTIKVKTDAVKSPVKSIDFVSLTIKDAVCDVFRERGGERPSVDTHTPDMRIHVFLSGSDAALYLDTSGEPLFKRGWRIATGDAPLRENLAAGILRLTGWTPDVPLLDPMCGSGTFLVEAAMIALDWAPGACRHFAFEKLSGFRPAAWQQITDAAIAREKQARPLPLFGIDRDPAALAAARQNLAHIQLDDCITLSDGDFLDSHAPAAGGVIVSNPPYGVRLDEMDRLALLYPQLGHWLKREMAGWTAYLLTADLRLAKMIRLSPSRRTPLRNGALDCRLFEFRMISGSNRPA</sequence>
<dbReference type="PRINTS" id="PR00507">
    <property type="entry name" value="N12N6MTFRASE"/>
</dbReference>
<dbReference type="PANTHER" id="PTHR47313">
    <property type="entry name" value="RIBOSOMAL RNA LARGE SUBUNIT METHYLTRANSFERASE K/L"/>
    <property type="match status" value="1"/>
</dbReference>
<dbReference type="InterPro" id="IPR004114">
    <property type="entry name" value="THUMP_dom"/>
</dbReference>
<dbReference type="SMART" id="SM00981">
    <property type="entry name" value="THUMP"/>
    <property type="match status" value="1"/>
</dbReference>
<dbReference type="InterPro" id="IPR054170">
    <property type="entry name" value="RlmL_1st"/>
</dbReference>
<dbReference type="SUPFAM" id="SSF53335">
    <property type="entry name" value="S-adenosyl-L-methionine-dependent methyltransferases"/>
    <property type="match status" value="1"/>
</dbReference>
<dbReference type="Gene3D" id="3.40.50.150">
    <property type="entry name" value="Vaccinia Virus protein VP39"/>
    <property type="match status" value="1"/>
</dbReference>
<dbReference type="Proteomes" id="UP000244173">
    <property type="component" value="Chromosome"/>
</dbReference>
<evidence type="ECO:0000256" key="1">
    <source>
        <dbReference type="ARBA" id="ARBA00022603"/>
    </source>
</evidence>
<dbReference type="InterPro" id="IPR002052">
    <property type="entry name" value="DNA_methylase_N6_adenine_CS"/>
</dbReference>
<dbReference type="Gene3D" id="3.30.2130.30">
    <property type="match status" value="1"/>
</dbReference>
<dbReference type="PROSITE" id="PS00092">
    <property type="entry name" value="N6_MTASE"/>
    <property type="match status" value="1"/>
</dbReference>
<protein>
    <submittedName>
        <fullName evidence="5">RNA methyltransferase</fullName>
    </submittedName>
</protein>
<keyword evidence="6" id="KW-1185">Reference proteome</keyword>
<dbReference type="Pfam" id="PF22020">
    <property type="entry name" value="RlmL_1st"/>
    <property type="match status" value="1"/>
</dbReference>
<keyword evidence="2 5" id="KW-0808">Transferase</keyword>
<dbReference type="OrthoDB" id="9809404at2"/>
<keyword evidence="3" id="KW-0694">RNA-binding</keyword>
<evidence type="ECO:0000259" key="4">
    <source>
        <dbReference type="PROSITE" id="PS51165"/>
    </source>
</evidence>
<dbReference type="CDD" id="cd11715">
    <property type="entry name" value="THUMP_AdoMetMT"/>
    <property type="match status" value="1"/>
</dbReference>
<evidence type="ECO:0000313" key="6">
    <source>
        <dbReference type="Proteomes" id="UP000244173"/>
    </source>
</evidence>
<keyword evidence="1 5" id="KW-0489">Methyltransferase</keyword>
<evidence type="ECO:0000313" key="5">
    <source>
        <dbReference type="EMBL" id="AVY94286.1"/>
    </source>
</evidence>
<dbReference type="AlphaFoldDB" id="A0A2S0PAA2"/>
<name>A0A2S0PAA2_9NEIS</name>
<dbReference type="Pfam" id="PF01170">
    <property type="entry name" value="UPF0020"/>
    <property type="match status" value="1"/>
</dbReference>
<accession>A0A2S0PAA2</accession>
<evidence type="ECO:0000256" key="2">
    <source>
        <dbReference type="ARBA" id="ARBA00022679"/>
    </source>
</evidence>
<dbReference type="STRING" id="1122240.GCA_000620105_03204"/>
<feature type="domain" description="THUMP" evidence="4">
    <location>
        <begin position="45"/>
        <end position="156"/>
    </location>
</feature>
<dbReference type="RefSeq" id="WP_028500097.1">
    <property type="nucleotide sequence ID" value="NZ_CALFSO010000142.1"/>
</dbReference>
<dbReference type="PROSITE" id="PS51165">
    <property type="entry name" value="THUMP"/>
    <property type="match status" value="1"/>
</dbReference>
<evidence type="ECO:0000256" key="3">
    <source>
        <dbReference type="PROSITE-ProRule" id="PRU00529"/>
    </source>
</evidence>
<dbReference type="InterPro" id="IPR000241">
    <property type="entry name" value="RlmKL-like_Mtase"/>
</dbReference>
<dbReference type="PANTHER" id="PTHR47313:SF1">
    <property type="entry name" value="RIBOSOMAL RNA LARGE SUBUNIT METHYLTRANSFERASE K_L"/>
    <property type="match status" value="1"/>
</dbReference>
<dbReference type="GO" id="GO:0003723">
    <property type="term" value="F:RNA binding"/>
    <property type="evidence" value="ECO:0007669"/>
    <property type="project" value="UniProtKB-UniRule"/>
</dbReference>
<dbReference type="Pfam" id="PF02926">
    <property type="entry name" value="THUMP"/>
    <property type="match status" value="1"/>
</dbReference>
<dbReference type="GO" id="GO:0070043">
    <property type="term" value="F:rRNA (guanine-N7-)-methyltransferase activity"/>
    <property type="evidence" value="ECO:0007669"/>
    <property type="project" value="TreeGrafter"/>
</dbReference>
<gene>
    <name evidence="5" type="ORF">DAI18_09710</name>
</gene>
<organism evidence="5 6">
    <name type="scientific">Microvirgula aerodenitrificans</name>
    <dbReference type="NCBI Taxonomy" id="57480"/>
    <lineage>
        <taxon>Bacteria</taxon>
        <taxon>Pseudomonadati</taxon>
        <taxon>Pseudomonadota</taxon>
        <taxon>Betaproteobacteria</taxon>
        <taxon>Neisseriales</taxon>
        <taxon>Aquaspirillaceae</taxon>
        <taxon>Microvirgula</taxon>
    </lineage>
</organism>
<dbReference type="GO" id="GO:0008990">
    <property type="term" value="F:rRNA (guanine-N2-)-methyltransferase activity"/>
    <property type="evidence" value="ECO:0007669"/>
    <property type="project" value="TreeGrafter"/>
</dbReference>
<dbReference type="InterPro" id="IPR029063">
    <property type="entry name" value="SAM-dependent_MTases_sf"/>
</dbReference>
<dbReference type="EMBL" id="CP028519">
    <property type="protein sequence ID" value="AVY94286.1"/>
    <property type="molecule type" value="Genomic_DNA"/>
</dbReference>
<reference evidence="5 6" key="1">
    <citation type="submission" date="2018-04" db="EMBL/GenBank/DDBJ databases">
        <title>Denitrifier Microvirgula.</title>
        <authorList>
            <person name="Anderson E."/>
            <person name="Jang J."/>
            <person name="Ishii S."/>
        </authorList>
    </citation>
    <scope>NUCLEOTIDE SEQUENCE [LARGE SCALE GENOMIC DNA]</scope>
    <source>
        <strain evidence="5 6">BE2.4</strain>
    </source>
</reference>